<protein>
    <submittedName>
        <fullName evidence="2">Uncharacterized protein</fullName>
    </submittedName>
</protein>
<name>A0A4R6TY06_9BACI</name>
<dbReference type="EMBL" id="SNYJ01000016">
    <property type="protein sequence ID" value="TDQ36775.1"/>
    <property type="molecule type" value="Genomic_DNA"/>
</dbReference>
<reference evidence="2 3" key="1">
    <citation type="submission" date="2019-03" db="EMBL/GenBank/DDBJ databases">
        <title>Genomic Encyclopedia of Type Strains, Phase IV (KMG-IV): sequencing the most valuable type-strain genomes for metagenomic binning, comparative biology and taxonomic classification.</title>
        <authorList>
            <person name="Goeker M."/>
        </authorList>
    </citation>
    <scope>NUCLEOTIDE SEQUENCE [LARGE SCALE GENOMIC DNA]</scope>
    <source>
        <strain evidence="2 3">DSM 28697</strain>
    </source>
</reference>
<dbReference type="RefSeq" id="WP_133581562.1">
    <property type="nucleotide sequence ID" value="NZ_SNYJ01000016.1"/>
</dbReference>
<comment type="caution">
    <text evidence="2">The sequence shown here is derived from an EMBL/GenBank/DDBJ whole genome shotgun (WGS) entry which is preliminary data.</text>
</comment>
<sequence>MSPLLYIALAILVVASLVGTIMIGMKPKDERYTSGRSLFILIIIYSVCFIAILAVILYWIFF</sequence>
<feature type="transmembrane region" description="Helical" evidence="1">
    <location>
        <begin position="6"/>
        <end position="25"/>
    </location>
</feature>
<evidence type="ECO:0000313" key="3">
    <source>
        <dbReference type="Proteomes" id="UP000295632"/>
    </source>
</evidence>
<accession>A0A4R6TY06</accession>
<dbReference type="AlphaFoldDB" id="A0A4R6TY06"/>
<dbReference type="Proteomes" id="UP000295632">
    <property type="component" value="Unassembled WGS sequence"/>
</dbReference>
<keyword evidence="1" id="KW-0812">Transmembrane</keyword>
<keyword evidence="1" id="KW-1133">Transmembrane helix</keyword>
<gene>
    <name evidence="2" type="ORF">EV213_11674</name>
</gene>
<proteinExistence type="predicted"/>
<keyword evidence="1" id="KW-0472">Membrane</keyword>
<organism evidence="2 3">
    <name type="scientific">Aureibacillus halotolerans</name>
    <dbReference type="NCBI Taxonomy" id="1508390"/>
    <lineage>
        <taxon>Bacteria</taxon>
        <taxon>Bacillati</taxon>
        <taxon>Bacillota</taxon>
        <taxon>Bacilli</taxon>
        <taxon>Bacillales</taxon>
        <taxon>Bacillaceae</taxon>
        <taxon>Aureibacillus</taxon>
    </lineage>
</organism>
<evidence type="ECO:0000313" key="2">
    <source>
        <dbReference type="EMBL" id="TDQ36775.1"/>
    </source>
</evidence>
<feature type="transmembrane region" description="Helical" evidence="1">
    <location>
        <begin position="37"/>
        <end position="61"/>
    </location>
</feature>
<evidence type="ECO:0000256" key="1">
    <source>
        <dbReference type="SAM" id="Phobius"/>
    </source>
</evidence>
<keyword evidence="3" id="KW-1185">Reference proteome</keyword>